<name>A0ABW1ZCP6_9BACT</name>
<dbReference type="SMART" id="SM00448">
    <property type="entry name" value="REC"/>
    <property type="match status" value="1"/>
</dbReference>
<evidence type="ECO:0000259" key="12">
    <source>
        <dbReference type="PROSITE" id="PS50110"/>
    </source>
</evidence>
<dbReference type="InterPro" id="IPR036097">
    <property type="entry name" value="HisK_dim/P_sf"/>
</dbReference>
<evidence type="ECO:0000256" key="2">
    <source>
        <dbReference type="ARBA" id="ARBA00012438"/>
    </source>
</evidence>
<evidence type="ECO:0000256" key="4">
    <source>
        <dbReference type="ARBA" id="ARBA00022679"/>
    </source>
</evidence>
<evidence type="ECO:0000256" key="3">
    <source>
        <dbReference type="ARBA" id="ARBA00022553"/>
    </source>
</evidence>
<dbReference type="InterPro" id="IPR003661">
    <property type="entry name" value="HisK_dim/P_dom"/>
</dbReference>
<evidence type="ECO:0000256" key="7">
    <source>
        <dbReference type="ARBA" id="ARBA00022840"/>
    </source>
</evidence>
<dbReference type="InterPro" id="IPR036890">
    <property type="entry name" value="HATPase_C_sf"/>
</dbReference>
<dbReference type="PANTHER" id="PTHR43065:SF46">
    <property type="entry name" value="C4-DICARBOXYLATE TRANSPORT SENSOR PROTEIN DCTB"/>
    <property type="match status" value="1"/>
</dbReference>
<dbReference type="InterPro" id="IPR000014">
    <property type="entry name" value="PAS"/>
</dbReference>
<dbReference type="SUPFAM" id="SSF47384">
    <property type="entry name" value="Homodimeric domain of signal transducing histidine kinase"/>
    <property type="match status" value="1"/>
</dbReference>
<evidence type="ECO:0000256" key="8">
    <source>
        <dbReference type="ARBA" id="ARBA00023012"/>
    </source>
</evidence>
<dbReference type="GO" id="GO:0005524">
    <property type="term" value="F:ATP binding"/>
    <property type="evidence" value="ECO:0007669"/>
    <property type="project" value="UniProtKB-KW"/>
</dbReference>
<dbReference type="Pfam" id="PF00072">
    <property type="entry name" value="Response_reg"/>
    <property type="match status" value="1"/>
</dbReference>
<feature type="modified residue" description="4-aspartylphosphate" evidence="9">
    <location>
        <position position="612"/>
    </location>
</feature>
<dbReference type="PRINTS" id="PR00344">
    <property type="entry name" value="BCTRLSENSOR"/>
</dbReference>
<dbReference type="InterPro" id="IPR005467">
    <property type="entry name" value="His_kinase_dom"/>
</dbReference>
<gene>
    <name evidence="14" type="ORF">ACFQBQ_14760</name>
</gene>
<dbReference type="Proteomes" id="UP001596391">
    <property type="component" value="Unassembled WGS sequence"/>
</dbReference>
<keyword evidence="4" id="KW-0808">Transferase</keyword>
<protein>
    <recommendedName>
        <fullName evidence="2">histidine kinase</fullName>
        <ecNumber evidence="2">2.7.13.3</ecNumber>
    </recommendedName>
</protein>
<evidence type="ECO:0000256" key="6">
    <source>
        <dbReference type="ARBA" id="ARBA00022777"/>
    </source>
</evidence>
<dbReference type="InterPro" id="IPR003594">
    <property type="entry name" value="HATPase_dom"/>
</dbReference>
<dbReference type="InterPro" id="IPR001789">
    <property type="entry name" value="Sig_transdc_resp-reg_receiver"/>
</dbReference>
<dbReference type="InterPro" id="IPR035965">
    <property type="entry name" value="PAS-like_dom_sf"/>
</dbReference>
<evidence type="ECO:0000259" key="11">
    <source>
        <dbReference type="PROSITE" id="PS50109"/>
    </source>
</evidence>
<feature type="coiled-coil region" evidence="10">
    <location>
        <begin position="154"/>
        <end position="181"/>
    </location>
</feature>
<dbReference type="Pfam" id="PF02518">
    <property type="entry name" value="HATPase_c"/>
    <property type="match status" value="1"/>
</dbReference>
<comment type="catalytic activity">
    <reaction evidence="1">
        <text>ATP + protein L-histidine = ADP + protein N-phospho-L-histidine.</text>
        <dbReference type="EC" id="2.7.13.3"/>
    </reaction>
</comment>
<dbReference type="SMART" id="SM00091">
    <property type="entry name" value="PAS"/>
    <property type="match status" value="2"/>
</dbReference>
<comment type="caution">
    <text evidence="14">The sequence shown here is derived from an EMBL/GenBank/DDBJ whole genome shotgun (WGS) entry which is preliminary data.</text>
</comment>
<evidence type="ECO:0000256" key="9">
    <source>
        <dbReference type="PROSITE-ProRule" id="PRU00169"/>
    </source>
</evidence>
<feature type="domain" description="Response regulatory" evidence="12">
    <location>
        <begin position="562"/>
        <end position="678"/>
    </location>
</feature>
<dbReference type="Pfam" id="PF13426">
    <property type="entry name" value="PAS_9"/>
    <property type="match status" value="2"/>
</dbReference>
<dbReference type="SMART" id="SM00388">
    <property type="entry name" value="HisKA"/>
    <property type="match status" value="1"/>
</dbReference>
<dbReference type="SUPFAM" id="SSF55785">
    <property type="entry name" value="PYP-like sensor domain (PAS domain)"/>
    <property type="match status" value="2"/>
</dbReference>
<evidence type="ECO:0000256" key="5">
    <source>
        <dbReference type="ARBA" id="ARBA00022741"/>
    </source>
</evidence>
<keyword evidence="3 9" id="KW-0597">Phosphoprotein</keyword>
<feature type="domain" description="PAS" evidence="13">
    <location>
        <begin position="178"/>
        <end position="233"/>
    </location>
</feature>
<dbReference type="RefSeq" id="WP_263371245.1">
    <property type="nucleotide sequence ID" value="NZ_JAGSYD010000002.1"/>
</dbReference>
<dbReference type="PROSITE" id="PS50112">
    <property type="entry name" value="PAS"/>
    <property type="match status" value="1"/>
</dbReference>
<keyword evidence="5" id="KW-0547">Nucleotide-binding</keyword>
<evidence type="ECO:0000256" key="1">
    <source>
        <dbReference type="ARBA" id="ARBA00000085"/>
    </source>
</evidence>
<dbReference type="InterPro" id="IPR011006">
    <property type="entry name" value="CheY-like_superfamily"/>
</dbReference>
<feature type="domain" description="Histidine kinase" evidence="11">
    <location>
        <begin position="315"/>
        <end position="538"/>
    </location>
</feature>
<keyword evidence="7 14" id="KW-0067">ATP-binding</keyword>
<dbReference type="PROSITE" id="PS50109">
    <property type="entry name" value="HIS_KIN"/>
    <property type="match status" value="1"/>
</dbReference>
<dbReference type="Gene3D" id="1.10.287.130">
    <property type="match status" value="1"/>
</dbReference>
<keyword evidence="8" id="KW-0902">Two-component regulatory system</keyword>
<reference evidence="15" key="1">
    <citation type="journal article" date="2019" name="Int. J. Syst. Evol. Microbiol.">
        <title>The Global Catalogue of Microorganisms (GCM) 10K type strain sequencing project: providing services to taxonomists for standard genome sequencing and annotation.</title>
        <authorList>
            <consortium name="The Broad Institute Genomics Platform"/>
            <consortium name="The Broad Institute Genome Sequencing Center for Infectious Disease"/>
            <person name="Wu L."/>
            <person name="Ma J."/>
        </authorList>
    </citation>
    <scope>NUCLEOTIDE SEQUENCE [LARGE SCALE GENOMIC DNA]</scope>
    <source>
        <strain evidence="15">CGMCC 1.16026</strain>
    </source>
</reference>
<dbReference type="CDD" id="cd00130">
    <property type="entry name" value="PAS"/>
    <property type="match status" value="1"/>
</dbReference>
<dbReference type="SUPFAM" id="SSF55874">
    <property type="entry name" value="ATPase domain of HSP90 chaperone/DNA topoisomerase II/histidine kinase"/>
    <property type="match status" value="1"/>
</dbReference>
<proteinExistence type="predicted"/>
<evidence type="ECO:0000256" key="10">
    <source>
        <dbReference type="SAM" id="Coils"/>
    </source>
</evidence>
<dbReference type="PANTHER" id="PTHR43065">
    <property type="entry name" value="SENSOR HISTIDINE KINASE"/>
    <property type="match status" value="1"/>
</dbReference>
<dbReference type="SMART" id="SM00387">
    <property type="entry name" value="HATPase_c"/>
    <property type="match status" value="1"/>
</dbReference>
<dbReference type="EC" id="2.7.13.3" evidence="2"/>
<dbReference type="Gene3D" id="3.40.50.2300">
    <property type="match status" value="1"/>
</dbReference>
<dbReference type="PROSITE" id="PS50110">
    <property type="entry name" value="RESPONSE_REGULATORY"/>
    <property type="match status" value="1"/>
</dbReference>
<evidence type="ECO:0000313" key="15">
    <source>
        <dbReference type="Proteomes" id="UP001596391"/>
    </source>
</evidence>
<evidence type="ECO:0000313" key="14">
    <source>
        <dbReference type="EMBL" id="MFC6646818.1"/>
    </source>
</evidence>
<dbReference type="SUPFAM" id="SSF52172">
    <property type="entry name" value="CheY-like"/>
    <property type="match status" value="1"/>
</dbReference>
<keyword evidence="15" id="KW-1185">Reference proteome</keyword>
<sequence>MTPPSFSAHKQSEAGFESLRFCADTVPIAAMLVDDSAHVLYANLFAEEMFRYGDRELEGVPLASLSGGRPGAHHPWLAAKHLGTLRSRSANDDLQLTALRRTGERFPMELGLARTPSGESHCFLLTLVDLSARKAIESSLVNLTLELGERTTALEERTAELQQEAERRNEVEAELERTREEFRYLFQRNPLPMYLYSPSDLRMLEVNDAALQLYGYARNEFLAMTLRSIHPGDEQPRLSEVVGDANGAEFYTLRNWRQCNKRGRVFEVDTFSRGMGTGPGALRLVAVVDVTSRNAVEKQLRQAQKMEAIGQLTGGIAHDFNNLLTIVLGNLEMIVEQPELNTEVRSMAYEALASVRRGASLTRRLLAFSRQQPLEPRSVDMAHMVTDMTGLFRRSLGETIQVQCTLPPKLWPVSVDASQLENALLNLAVNARDAMPSGGVLGIEARNVTLTAADLAAHPEAVAGDYVQIAVMDSGVGMAREVLDHVLEPFFTTKPVGKGTGLGLSMVYGFARQSGGHLRITSEVGKGSTVKLLLPRQQGEARPVEPMPMLTGVMPRSASGETILLVEDDATIRRLVQRLLTMLGYRALVASDAQTALEVLSQHAPVDLLFTDVVLPNGRSGADLVVEAQRMQPGLRVLYMSGYTRNALQNNAAVEENPSLLTKPFRKEDLARAVHRSLNA</sequence>
<accession>A0ABW1ZCP6</accession>
<keyword evidence="10" id="KW-0175">Coiled coil</keyword>
<dbReference type="Gene3D" id="3.30.565.10">
    <property type="entry name" value="Histidine kinase-like ATPase, C-terminal domain"/>
    <property type="match status" value="1"/>
</dbReference>
<dbReference type="EMBL" id="JBHSWI010000001">
    <property type="protein sequence ID" value="MFC6646818.1"/>
    <property type="molecule type" value="Genomic_DNA"/>
</dbReference>
<evidence type="ECO:0000259" key="13">
    <source>
        <dbReference type="PROSITE" id="PS50112"/>
    </source>
</evidence>
<dbReference type="Gene3D" id="3.30.450.20">
    <property type="entry name" value="PAS domain"/>
    <property type="match status" value="2"/>
</dbReference>
<dbReference type="NCBIfam" id="TIGR00229">
    <property type="entry name" value="sensory_box"/>
    <property type="match status" value="2"/>
</dbReference>
<dbReference type="InterPro" id="IPR004358">
    <property type="entry name" value="Sig_transdc_His_kin-like_C"/>
</dbReference>
<dbReference type="Pfam" id="PF00512">
    <property type="entry name" value="HisKA"/>
    <property type="match status" value="1"/>
</dbReference>
<keyword evidence="6" id="KW-0418">Kinase</keyword>
<organism evidence="14 15">
    <name type="scientific">Granulicella cerasi</name>
    <dbReference type="NCBI Taxonomy" id="741063"/>
    <lineage>
        <taxon>Bacteria</taxon>
        <taxon>Pseudomonadati</taxon>
        <taxon>Acidobacteriota</taxon>
        <taxon>Terriglobia</taxon>
        <taxon>Terriglobales</taxon>
        <taxon>Acidobacteriaceae</taxon>
        <taxon>Granulicella</taxon>
    </lineage>
</organism>